<evidence type="ECO:0000256" key="1">
    <source>
        <dbReference type="SAM" id="MobiDB-lite"/>
    </source>
</evidence>
<name>A0A4R3XSE6_9PROT</name>
<keyword evidence="3" id="KW-1185">Reference proteome</keyword>
<reference evidence="2 3" key="1">
    <citation type="submission" date="2019-03" db="EMBL/GenBank/DDBJ databases">
        <title>Genomic Encyclopedia of Type Strains, Phase IV (KMG-IV): sequencing the most valuable type-strain genomes for metagenomic binning, comparative biology and taxonomic classification.</title>
        <authorList>
            <person name="Goeker M."/>
        </authorList>
    </citation>
    <scope>NUCLEOTIDE SEQUENCE [LARGE SCALE GENOMIC DNA]</scope>
    <source>
        <strain evidence="2 3">DSM 100309</strain>
    </source>
</reference>
<comment type="caution">
    <text evidence="2">The sequence shown here is derived from an EMBL/GenBank/DDBJ whole genome shotgun (WGS) entry which is preliminary data.</text>
</comment>
<dbReference type="EMBL" id="SMCO01000020">
    <property type="protein sequence ID" value="TCV82565.1"/>
    <property type="molecule type" value="Genomic_DNA"/>
</dbReference>
<gene>
    <name evidence="2" type="ORF">EDC63_12059</name>
</gene>
<proteinExistence type="predicted"/>
<organism evidence="2 3">
    <name type="scientific">Sulfurirhabdus autotrophica</name>
    <dbReference type="NCBI Taxonomy" id="1706046"/>
    <lineage>
        <taxon>Bacteria</taxon>
        <taxon>Pseudomonadati</taxon>
        <taxon>Pseudomonadota</taxon>
        <taxon>Betaproteobacteria</taxon>
        <taxon>Nitrosomonadales</taxon>
        <taxon>Sulfuricellaceae</taxon>
        <taxon>Sulfurirhabdus</taxon>
    </lineage>
</organism>
<dbReference type="RefSeq" id="WP_124945043.1">
    <property type="nucleotide sequence ID" value="NZ_BHVT01000007.1"/>
</dbReference>
<evidence type="ECO:0000313" key="2">
    <source>
        <dbReference type="EMBL" id="TCV82565.1"/>
    </source>
</evidence>
<evidence type="ECO:0000313" key="3">
    <source>
        <dbReference type="Proteomes" id="UP000295367"/>
    </source>
</evidence>
<protein>
    <submittedName>
        <fullName evidence="2">Uncharacterized protein</fullName>
    </submittedName>
</protein>
<feature type="region of interest" description="Disordered" evidence="1">
    <location>
        <begin position="1"/>
        <end position="47"/>
    </location>
</feature>
<sequence>MATENDIFGKMNALLRKHQNSAPPPSMPQQPGLASQEDEPSFSESTKTLSALDIPVLTEVFIEDEPIPVLTDTLETDEMQSMEAAQIQELELDLDPYYTATFDTEPTDLQEDNSASLAFEAMDHPSLITEEISFTDFPEIESETPDLDTLPTELSRLFELQEKFEPHSEEDSPPLEHLNKDAEAEVEPEILQQIPEVTAQKSQAQISDSLTEEILRSIDRHLQKAMEKSVAPQLANSLDKALSSMLDQFSMHIEEMVKETIANELQKQLTAMLDVSIDADPAPTTPNNSGHANDSV</sequence>
<dbReference type="AlphaFoldDB" id="A0A4R3XSE6"/>
<dbReference type="Proteomes" id="UP000295367">
    <property type="component" value="Unassembled WGS sequence"/>
</dbReference>
<accession>A0A4R3XSE6</accession>